<reference evidence="1 2" key="1">
    <citation type="submission" date="2021-01" db="EMBL/GenBank/DDBJ databases">
        <title>Brevundimonas vitis sp. nov., an bacterium isolated from grape (Vitis vinifera).</title>
        <authorList>
            <person name="Jiang L."/>
            <person name="Lee J."/>
        </authorList>
    </citation>
    <scope>NUCLEOTIDE SEQUENCE [LARGE SCALE GENOMIC DNA]</scope>
    <source>
        <strain evidence="1 2">GRTSA-9</strain>
    </source>
</reference>
<name>A0ABX7BNG8_9CAUL</name>
<organism evidence="1 2">
    <name type="scientific">Brevundimonas vitisensis</name>
    <dbReference type="NCBI Taxonomy" id="2800818"/>
    <lineage>
        <taxon>Bacteria</taxon>
        <taxon>Pseudomonadati</taxon>
        <taxon>Pseudomonadota</taxon>
        <taxon>Alphaproteobacteria</taxon>
        <taxon>Caulobacterales</taxon>
        <taxon>Caulobacteraceae</taxon>
        <taxon>Brevundimonas</taxon>
    </lineage>
</organism>
<accession>A0ABX7BNG8</accession>
<evidence type="ECO:0000313" key="1">
    <source>
        <dbReference type="EMBL" id="QQQ18786.1"/>
    </source>
</evidence>
<dbReference type="EMBL" id="CP067977">
    <property type="protein sequence ID" value="QQQ18786.1"/>
    <property type="molecule type" value="Genomic_DNA"/>
</dbReference>
<dbReference type="InterPro" id="IPR025851">
    <property type="entry name" value="SUKH-4"/>
</dbReference>
<dbReference type="RefSeq" id="WP_201103140.1">
    <property type="nucleotide sequence ID" value="NZ_CP067977.1"/>
</dbReference>
<evidence type="ECO:0000313" key="2">
    <source>
        <dbReference type="Proteomes" id="UP000595448"/>
    </source>
</evidence>
<protein>
    <submittedName>
        <fullName evidence="1">SUKH-4 family immunity protein</fullName>
    </submittedName>
</protein>
<sequence>MTPEDFKRVWELEGDRLCPVPTEELSGVVIPTSAKEFLAKAGLPEDAAPFLSFAASSRGFSSDLLRAAIDRQDVFVVGSNGSADPVAVRLDGALVYLNHDAEFAEIYINRDVNTFAVTALRMRELIAETQRLMGSDAYLDGLIPEATTQDFRSFLSSVDPLALEQGTL</sequence>
<keyword evidence="2" id="KW-1185">Reference proteome</keyword>
<dbReference type="Pfam" id="PF14435">
    <property type="entry name" value="SUKH-4"/>
    <property type="match status" value="1"/>
</dbReference>
<proteinExistence type="predicted"/>
<gene>
    <name evidence="1" type="ORF">JIP62_01140</name>
</gene>
<dbReference type="Proteomes" id="UP000595448">
    <property type="component" value="Chromosome"/>
</dbReference>